<feature type="compositionally biased region" description="Basic and acidic residues" evidence="2">
    <location>
        <begin position="245"/>
        <end position="270"/>
    </location>
</feature>
<dbReference type="GeneID" id="37044389"/>
<name>A0A316YGQ9_9BASI</name>
<dbReference type="Pfam" id="PF03981">
    <property type="entry name" value="Ubiq_cyt_C_chap"/>
    <property type="match status" value="1"/>
</dbReference>
<dbReference type="RefSeq" id="XP_025375805.1">
    <property type="nucleotide sequence ID" value="XM_025522473.1"/>
</dbReference>
<evidence type="ECO:0000313" key="5">
    <source>
        <dbReference type="Proteomes" id="UP000245768"/>
    </source>
</evidence>
<dbReference type="GO" id="GO:0005739">
    <property type="term" value="C:mitochondrion"/>
    <property type="evidence" value="ECO:0007669"/>
    <property type="project" value="TreeGrafter"/>
</dbReference>
<organism evidence="4 5">
    <name type="scientific">Acaromyces ingoldii</name>
    <dbReference type="NCBI Taxonomy" id="215250"/>
    <lineage>
        <taxon>Eukaryota</taxon>
        <taxon>Fungi</taxon>
        <taxon>Dikarya</taxon>
        <taxon>Basidiomycota</taxon>
        <taxon>Ustilaginomycotina</taxon>
        <taxon>Exobasidiomycetes</taxon>
        <taxon>Exobasidiales</taxon>
        <taxon>Cryptobasidiaceae</taxon>
        <taxon>Acaromyces</taxon>
    </lineage>
</organism>
<dbReference type="GO" id="GO:0034551">
    <property type="term" value="P:mitochondrial respiratory chain complex III assembly"/>
    <property type="evidence" value="ECO:0007669"/>
    <property type="project" value="TreeGrafter"/>
</dbReference>
<gene>
    <name evidence="4" type="ORF">FA10DRAFT_268784</name>
</gene>
<feature type="region of interest" description="Disordered" evidence="2">
    <location>
        <begin position="244"/>
        <end position="287"/>
    </location>
</feature>
<reference evidence="4 5" key="1">
    <citation type="journal article" date="2018" name="Mol. Biol. Evol.">
        <title>Broad Genomic Sampling Reveals a Smut Pathogenic Ancestry of the Fungal Clade Ustilaginomycotina.</title>
        <authorList>
            <person name="Kijpornyongpan T."/>
            <person name="Mondo S.J."/>
            <person name="Barry K."/>
            <person name="Sandor L."/>
            <person name="Lee J."/>
            <person name="Lipzen A."/>
            <person name="Pangilinan J."/>
            <person name="LaButti K."/>
            <person name="Hainaut M."/>
            <person name="Henrissat B."/>
            <person name="Grigoriev I.V."/>
            <person name="Spatafora J.W."/>
            <person name="Aime M.C."/>
        </authorList>
    </citation>
    <scope>NUCLEOTIDE SEQUENCE [LARGE SCALE GENOMIC DNA]</scope>
    <source>
        <strain evidence="4 5">MCA 4198</strain>
    </source>
</reference>
<dbReference type="PANTHER" id="PTHR12184">
    <property type="entry name" value="UBIQUINOL-CYTOCHROME C REDUCTASE COMPLEX ASSEMBLY FACTOR 1 FAMILY MEMBER"/>
    <property type="match status" value="1"/>
</dbReference>
<dbReference type="AlphaFoldDB" id="A0A316YGQ9"/>
<dbReference type="OrthoDB" id="10253878at2759"/>
<sequence length="399" mass="44421">MLAATTRAARVGAVSRRQLERSFASQARVLLQQQQQQQAAPAKEAGRLQPSPLSPSAPPPKKHSALTVSLVKGLARIMGYNSTTSTAIRVSSDLYDRCAERADIEAAFWYGECGLPRTYQTWFQITNLHIHLLLVRFRMLVPAKKANSYSQELINHFFIDAESRMRLRFGVQTSRLVKGYMRDMHTQQRGAVLGLDDALARSYVAETERQGTADADAVLATAIWRNIWGAGGWGSGVAGVKRKLKGVDRPDEDKNKRKSKEQLEQEKREQEEEEEEGMPELAPDLGVETSGRGAYAIAAAAEAARAKAGTPPQQHLPVEPRFPADNLAFANALERVVNFYRRETVRLAKLSDAEIERGRVFSAPSPATQQQQQQQQQQTVQDKLELLGREESIANFTKI</sequence>
<dbReference type="STRING" id="215250.A0A316YGQ9"/>
<evidence type="ECO:0000256" key="2">
    <source>
        <dbReference type="SAM" id="MobiDB-lite"/>
    </source>
</evidence>
<accession>A0A316YGQ9</accession>
<dbReference type="EMBL" id="KZ819638">
    <property type="protein sequence ID" value="PWN88607.1"/>
    <property type="molecule type" value="Genomic_DNA"/>
</dbReference>
<feature type="region of interest" description="Disordered" evidence="2">
    <location>
        <begin position="33"/>
        <end position="63"/>
    </location>
</feature>
<evidence type="ECO:0000259" key="3">
    <source>
        <dbReference type="Pfam" id="PF03981"/>
    </source>
</evidence>
<dbReference type="InParanoid" id="A0A316YGQ9"/>
<keyword evidence="5" id="KW-1185">Reference proteome</keyword>
<evidence type="ECO:0000313" key="4">
    <source>
        <dbReference type="EMBL" id="PWN88607.1"/>
    </source>
</evidence>
<dbReference type="InterPro" id="IPR021150">
    <property type="entry name" value="Ubiq_cyt_c_chap"/>
</dbReference>
<proteinExistence type="inferred from homology"/>
<protein>
    <recommendedName>
        <fullName evidence="3">Ubiquinol-cytochrome c chaperone domain-containing protein</fullName>
    </recommendedName>
</protein>
<comment type="similarity">
    <text evidence="1">Belongs to the CBP3 family.</text>
</comment>
<dbReference type="PANTHER" id="PTHR12184:SF1">
    <property type="entry name" value="UBIQUINOL-CYTOCHROME-C REDUCTASE COMPLEX ASSEMBLY FACTOR 1"/>
    <property type="match status" value="1"/>
</dbReference>
<evidence type="ECO:0000256" key="1">
    <source>
        <dbReference type="ARBA" id="ARBA00006407"/>
    </source>
</evidence>
<dbReference type="InterPro" id="IPR007129">
    <property type="entry name" value="Ubiqinol_cyt_c_chaperone_CPB3"/>
</dbReference>
<feature type="domain" description="Ubiquinol-cytochrome c chaperone" evidence="3">
    <location>
        <begin position="112"/>
        <end position="230"/>
    </location>
</feature>
<dbReference type="Proteomes" id="UP000245768">
    <property type="component" value="Unassembled WGS sequence"/>
</dbReference>